<reference evidence="2 3" key="1">
    <citation type="submission" date="2023-05" db="EMBL/GenBank/DDBJ databases">
        <title>The complete genome of Acinetobacter sp. nov KCTC 92772.</title>
        <authorList>
            <person name="Zhou G."/>
        </authorList>
    </citation>
    <scope>NUCLEOTIDE SEQUENCE [LARGE SCALE GENOMIC DNA]</scope>
    <source>
        <strain evidence="2 3">KCTC 92772</strain>
    </source>
</reference>
<feature type="domain" description="YagK/YfjJ C-terminal" evidence="1">
    <location>
        <begin position="124"/>
        <end position="272"/>
    </location>
</feature>
<dbReference type="RefSeq" id="WP_283267046.1">
    <property type="nucleotide sequence ID" value="NZ_CP125669.1"/>
</dbReference>
<evidence type="ECO:0000313" key="3">
    <source>
        <dbReference type="Proteomes" id="UP001229836"/>
    </source>
</evidence>
<keyword evidence="3" id="KW-1185">Reference proteome</keyword>
<organism evidence="2 3">
    <name type="scientific">Acinetobacter corruptisaponis</name>
    <dbReference type="NCBI Taxonomy" id="3045147"/>
    <lineage>
        <taxon>Bacteria</taxon>
        <taxon>Pseudomonadati</taxon>
        <taxon>Pseudomonadota</taxon>
        <taxon>Gammaproteobacteria</taxon>
        <taxon>Moraxellales</taxon>
        <taxon>Moraxellaceae</taxon>
        <taxon>Acinetobacter</taxon>
    </lineage>
</organism>
<evidence type="ECO:0000259" key="1">
    <source>
        <dbReference type="Pfam" id="PF11726"/>
    </source>
</evidence>
<accession>A0ABY8S364</accession>
<dbReference type="InterPro" id="IPR057271">
    <property type="entry name" value="YagK_YfjJ_C"/>
</dbReference>
<proteinExistence type="predicted"/>
<protein>
    <submittedName>
        <fullName evidence="2">Inovirus-type Gp2 protein</fullName>
    </submittedName>
</protein>
<gene>
    <name evidence="2" type="ORF">QLH32_16105</name>
</gene>
<dbReference type="Pfam" id="PF11726">
    <property type="entry name" value="YagK_YfjJ_C"/>
    <property type="match status" value="1"/>
</dbReference>
<dbReference type="EMBL" id="CP125669">
    <property type="protein sequence ID" value="WHP05508.1"/>
    <property type="molecule type" value="Genomic_DNA"/>
</dbReference>
<name>A0ABY8S364_9GAMM</name>
<dbReference type="Proteomes" id="UP001229836">
    <property type="component" value="Chromosome"/>
</dbReference>
<sequence>MSISEAGLLIEIEDFILDTCEYQTKSRSFFNRLARLLIDFDEVYNPDYSYFGCIEAFVELRYDLNDYLDYEDELVQQLRNLSFDYIQRRFDSYVTRHKRKLRDHRYSESENTKQLTERMKAVSKRYARILVVRLDLMYKKDYRHLIGIEDFDRDMRTLRQYIHNQDRIFEGLIEYAWALEQGADKGYHCHLLLVYKGHEHNNGYGIAKRVNELWQKITFEQGYYFNCHSAVYLRQFKEKGTLGIGMIKTKDEEQVENMLATIKYLVRSEKEEQHLRVKVCRKMRTFG</sequence>
<evidence type="ECO:0000313" key="2">
    <source>
        <dbReference type="EMBL" id="WHP05508.1"/>
    </source>
</evidence>